<proteinExistence type="predicted"/>
<dbReference type="AlphaFoldDB" id="A0A1I6R9K3"/>
<dbReference type="Proteomes" id="UP000198660">
    <property type="component" value="Unassembled WGS sequence"/>
</dbReference>
<protein>
    <submittedName>
        <fullName evidence="1">Uncharacterized protein</fullName>
    </submittedName>
</protein>
<dbReference type="EMBL" id="FPAA01000004">
    <property type="protein sequence ID" value="SFS61382.1"/>
    <property type="molecule type" value="Genomic_DNA"/>
</dbReference>
<evidence type="ECO:0000313" key="1">
    <source>
        <dbReference type="EMBL" id="SFS61382.1"/>
    </source>
</evidence>
<keyword evidence="2" id="KW-1185">Reference proteome</keyword>
<evidence type="ECO:0000313" key="2">
    <source>
        <dbReference type="Proteomes" id="UP000198660"/>
    </source>
</evidence>
<sequence length="93" mass="10713">MSYHVPYPVENSFPHQPFPQSQAPQNISSPSAPSIKTYDPAFDGFDGNVEILSESQAHTNWYVWGAYWNTPFWGGPFRPFAPFGPFGPYQRWW</sequence>
<organism evidence="1 2">
    <name type="scientific">Marininema halotolerans</name>
    <dbReference type="NCBI Taxonomy" id="1155944"/>
    <lineage>
        <taxon>Bacteria</taxon>
        <taxon>Bacillati</taxon>
        <taxon>Bacillota</taxon>
        <taxon>Bacilli</taxon>
        <taxon>Bacillales</taxon>
        <taxon>Thermoactinomycetaceae</taxon>
        <taxon>Marininema</taxon>
    </lineage>
</organism>
<gene>
    <name evidence="1" type="ORF">SAMN05444972_104307</name>
</gene>
<reference evidence="2" key="1">
    <citation type="submission" date="2016-10" db="EMBL/GenBank/DDBJ databases">
        <authorList>
            <person name="Varghese N."/>
            <person name="Submissions S."/>
        </authorList>
    </citation>
    <scope>NUCLEOTIDE SEQUENCE [LARGE SCALE GENOMIC DNA]</scope>
    <source>
        <strain evidence="2">DSM 45789</strain>
    </source>
</reference>
<name>A0A1I6R9K3_9BACL</name>
<dbReference type="RefSeq" id="WP_091836130.1">
    <property type="nucleotide sequence ID" value="NZ_FPAA01000004.1"/>
</dbReference>
<accession>A0A1I6R9K3</accession>